<organism evidence="12 13">
    <name type="scientific">Cellulomonas septica</name>
    <dbReference type="NCBI Taxonomy" id="285080"/>
    <lineage>
        <taxon>Bacteria</taxon>
        <taxon>Bacillati</taxon>
        <taxon>Actinomycetota</taxon>
        <taxon>Actinomycetes</taxon>
        <taxon>Micrococcales</taxon>
        <taxon>Cellulomonadaceae</taxon>
        <taxon>Cellulomonas</taxon>
    </lineage>
</organism>
<feature type="transmembrane region" description="Helical" evidence="11">
    <location>
        <begin position="21"/>
        <end position="39"/>
    </location>
</feature>
<evidence type="ECO:0000256" key="4">
    <source>
        <dbReference type="ARBA" id="ARBA00022692"/>
    </source>
</evidence>
<evidence type="ECO:0000256" key="5">
    <source>
        <dbReference type="ARBA" id="ARBA00022750"/>
    </source>
</evidence>
<evidence type="ECO:0000256" key="10">
    <source>
        <dbReference type="SAM" id="MobiDB-lite"/>
    </source>
</evidence>
<comment type="caution">
    <text evidence="12">The sequence shown here is derived from an EMBL/GenBank/DDBJ whole genome shotgun (WGS) entry which is preliminary data.</text>
</comment>
<dbReference type="HAMAP" id="MF_00161">
    <property type="entry name" value="LspA"/>
    <property type="match status" value="1"/>
</dbReference>
<keyword evidence="4 11" id="KW-0812">Transmembrane</keyword>
<evidence type="ECO:0008006" key="14">
    <source>
        <dbReference type="Google" id="ProtNLM"/>
    </source>
</evidence>
<keyword evidence="2" id="KW-1003">Cell membrane</keyword>
<dbReference type="RefSeq" id="WP_168679613.1">
    <property type="nucleotide sequence ID" value="NZ_JAAXOY010000417.1"/>
</dbReference>
<sequence length="215" mass="21876">MPSTTPGPDASATTPARRRRLVTTLVVLAVSVLLVDQLTKQWALASLEEGVRHELLGDLLGLQLVFNPGAALGIATGMTWVLTVVATVVVVVVVRASRRIGSAMWAVALGLLLGGALGNLVDRFLREPAFARGEVVDFIAYANWFVGNVADIAIVVAAGLIVLLAGRGVHLDGTRDGDAAPADDAAPGDDAATLDDPAQDAPAAGAPTGGGTTGD</sequence>
<gene>
    <name evidence="12" type="ORF">HGA02_14235</name>
</gene>
<keyword evidence="13" id="KW-1185">Reference proteome</keyword>
<evidence type="ECO:0000256" key="2">
    <source>
        <dbReference type="ARBA" id="ARBA00022475"/>
    </source>
</evidence>
<feature type="transmembrane region" description="Helical" evidence="11">
    <location>
        <begin position="141"/>
        <end position="165"/>
    </location>
</feature>
<proteinExistence type="inferred from homology"/>
<dbReference type="PANTHER" id="PTHR33695">
    <property type="entry name" value="LIPOPROTEIN SIGNAL PEPTIDASE"/>
    <property type="match status" value="1"/>
</dbReference>
<feature type="compositionally biased region" description="Low complexity" evidence="10">
    <location>
        <begin position="179"/>
        <end position="206"/>
    </location>
</feature>
<dbReference type="Proteomes" id="UP000777774">
    <property type="component" value="Unassembled WGS sequence"/>
</dbReference>
<evidence type="ECO:0000313" key="13">
    <source>
        <dbReference type="Proteomes" id="UP000777774"/>
    </source>
</evidence>
<keyword evidence="8 11" id="KW-0472">Membrane</keyword>
<accession>A0ABX1K3C9</accession>
<keyword evidence="3" id="KW-0645">Protease</keyword>
<keyword evidence="5" id="KW-0064">Aspartyl protease</keyword>
<dbReference type="PANTHER" id="PTHR33695:SF1">
    <property type="entry name" value="LIPOPROTEIN SIGNAL PEPTIDASE"/>
    <property type="match status" value="1"/>
</dbReference>
<evidence type="ECO:0000256" key="6">
    <source>
        <dbReference type="ARBA" id="ARBA00022801"/>
    </source>
</evidence>
<reference evidence="12 13" key="1">
    <citation type="submission" date="2020-04" db="EMBL/GenBank/DDBJ databases">
        <title>MicrobeNet Type strains.</title>
        <authorList>
            <person name="Nicholson A.C."/>
        </authorList>
    </citation>
    <scope>NUCLEOTIDE SEQUENCE [LARGE SCALE GENOMIC DNA]</scope>
    <source>
        <strain evidence="12 13">ATCC BAA-787</strain>
    </source>
</reference>
<dbReference type="PRINTS" id="PR00781">
    <property type="entry name" value="LIPOSIGPTASE"/>
</dbReference>
<feature type="region of interest" description="Disordered" evidence="10">
    <location>
        <begin position="175"/>
        <end position="215"/>
    </location>
</feature>
<comment type="similarity">
    <text evidence="1 9">Belongs to the peptidase A8 family.</text>
</comment>
<keyword evidence="7 11" id="KW-1133">Transmembrane helix</keyword>
<evidence type="ECO:0000256" key="8">
    <source>
        <dbReference type="ARBA" id="ARBA00023136"/>
    </source>
</evidence>
<dbReference type="InterPro" id="IPR001872">
    <property type="entry name" value="Peptidase_A8"/>
</dbReference>
<evidence type="ECO:0000256" key="1">
    <source>
        <dbReference type="ARBA" id="ARBA00006139"/>
    </source>
</evidence>
<evidence type="ECO:0000256" key="7">
    <source>
        <dbReference type="ARBA" id="ARBA00022989"/>
    </source>
</evidence>
<dbReference type="Pfam" id="PF01252">
    <property type="entry name" value="Peptidase_A8"/>
    <property type="match status" value="1"/>
</dbReference>
<feature type="transmembrane region" description="Helical" evidence="11">
    <location>
        <begin position="103"/>
        <end position="121"/>
    </location>
</feature>
<protein>
    <recommendedName>
        <fullName evidence="14">Signal peptidase II</fullName>
    </recommendedName>
</protein>
<dbReference type="EMBL" id="JAAXOY010000417">
    <property type="protein sequence ID" value="NKY40639.1"/>
    <property type="molecule type" value="Genomic_DNA"/>
</dbReference>
<evidence type="ECO:0000256" key="11">
    <source>
        <dbReference type="SAM" id="Phobius"/>
    </source>
</evidence>
<feature type="transmembrane region" description="Helical" evidence="11">
    <location>
        <begin position="70"/>
        <end position="94"/>
    </location>
</feature>
<keyword evidence="6" id="KW-0378">Hydrolase</keyword>
<feature type="non-terminal residue" evidence="12">
    <location>
        <position position="215"/>
    </location>
</feature>
<evidence type="ECO:0000256" key="3">
    <source>
        <dbReference type="ARBA" id="ARBA00022670"/>
    </source>
</evidence>
<dbReference type="PROSITE" id="PS00855">
    <property type="entry name" value="SPASE_II"/>
    <property type="match status" value="1"/>
</dbReference>
<evidence type="ECO:0000256" key="9">
    <source>
        <dbReference type="RuleBase" id="RU004181"/>
    </source>
</evidence>
<name>A0ABX1K3C9_9CELL</name>
<evidence type="ECO:0000313" key="12">
    <source>
        <dbReference type="EMBL" id="NKY40639.1"/>
    </source>
</evidence>